<evidence type="ECO:0000313" key="2">
    <source>
        <dbReference type="Proteomes" id="UP000507470"/>
    </source>
</evidence>
<organism evidence="1 2">
    <name type="scientific">Mytilus coruscus</name>
    <name type="common">Sea mussel</name>
    <dbReference type="NCBI Taxonomy" id="42192"/>
    <lineage>
        <taxon>Eukaryota</taxon>
        <taxon>Metazoa</taxon>
        <taxon>Spiralia</taxon>
        <taxon>Lophotrochozoa</taxon>
        <taxon>Mollusca</taxon>
        <taxon>Bivalvia</taxon>
        <taxon>Autobranchia</taxon>
        <taxon>Pteriomorphia</taxon>
        <taxon>Mytilida</taxon>
        <taxon>Mytiloidea</taxon>
        <taxon>Mytilidae</taxon>
        <taxon>Mytilinae</taxon>
        <taxon>Mytilus</taxon>
    </lineage>
</organism>
<keyword evidence="2" id="KW-1185">Reference proteome</keyword>
<name>A0A6J8DWK7_MYTCO</name>
<sequence length="337" mass="37337">MPAGQCPIPGCDYVTDDLDAAIVAALITAHSTTHAPGLVTTAKVEKHNQQFTPKEKSDRTLAIDHHLFYNNLSDTWISKDSKPQPFVNLILRILPEDYEAFGFNMTKITNTVATSVLADTGCQSCLAGIEVIYRLGINPYELIPVNIKMHATNNKGVTILGATILRISGKDDQGRHVEMKQMTYVTDNSDKLFISREACIALRMISDSFTTIGDETQHTLGTKNPQNIPNKIGRVNGLANTCNCPKRKLPPAMPTKLPYPASEANLTKMKQFLMDYYKSSTFNTCDHQPLQLTVDPDAEPFAHHTPVPVPIHWKEEVKTGLDQDIRLGVLEPVTRCP</sequence>
<proteinExistence type="predicted"/>
<dbReference type="EMBL" id="CACVKT020007990">
    <property type="protein sequence ID" value="CAC5412152.1"/>
    <property type="molecule type" value="Genomic_DNA"/>
</dbReference>
<evidence type="ECO:0000313" key="1">
    <source>
        <dbReference type="EMBL" id="CAC5412152.1"/>
    </source>
</evidence>
<protein>
    <submittedName>
        <fullName evidence="1">Uncharacterized protein</fullName>
    </submittedName>
</protein>
<reference evidence="1 2" key="1">
    <citation type="submission" date="2020-06" db="EMBL/GenBank/DDBJ databases">
        <authorList>
            <person name="Li R."/>
            <person name="Bekaert M."/>
        </authorList>
    </citation>
    <scope>NUCLEOTIDE SEQUENCE [LARGE SCALE GENOMIC DNA]</scope>
    <source>
        <strain evidence="2">wild</strain>
    </source>
</reference>
<dbReference type="Proteomes" id="UP000507470">
    <property type="component" value="Unassembled WGS sequence"/>
</dbReference>
<dbReference type="OrthoDB" id="6155563at2759"/>
<accession>A0A6J8DWK7</accession>
<gene>
    <name evidence="1" type="ORF">MCOR_45167</name>
</gene>
<dbReference type="AlphaFoldDB" id="A0A6J8DWK7"/>